<accession>A0A9Q0GQ45</accession>
<dbReference type="InterPro" id="IPR002495">
    <property type="entry name" value="Glyco_trans_8"/>
</dbReference>
<dbReference type="InterPro" id="IPR029044">
    <property type="entry name" value="Nucleotide-diphossugar_trans"/>
</dbReference>
<gene>
    <name evidence="6" type="ORF">NE237_028565</name>
</gene>
<feature type="transmembrane region" description="Helical" evidence="4">
    <location>
        <begin position="12"/>
        <end position="31"/>
    </location>
</feature>
<evidence type="ECO:0000256" key="3">
    <source>
        <dbReference type="ARBA" id="ARBA00022676"/>
    </source>
</evidence>
<dbReference type="Pfam" id="PF01501">
    <property type="entry name" value="Glyco_transf_8"/>
    <property type="match status" value="1"/>
</dbReference>
<reference evidence="6" key="1">
    <citation type="journal article" date="2023" name="Plant J.">
        <title>The genome of the king protea, Protea cynaroides.</title>
        <authorList>
            <person name="Chang J."/>
            <person name="Duong T.A."/>
            <person name="Schoeman C."/>
            <person name="Ma X."/>
            <person name="Roodt D."/>
            <person name="Barker N."/>
            <person name="Li Z."/>
            <person name="Van de Peer Y."/>
            <person name="Mizrachi E."/>
        </authorList>
    </citation>
    <scope>NUCLEOTIDE SEQUENCE</scope>
    <source>
        <tissue evidence="6">Young leaves</tissue>
    </source>
</reference>
<comment type="pathway">
    <text evidence="1 4">Glycan metabolism; pectin biosynthesis.</text>
</comment>
<dbReference type="InterPro" id="IPR029993">
    <property type="entry name" value="GAUT"/>
</dbReference>
<dbReference type="Pfam" id="PF25557">
    <property type="entry name" value="GAUT_1"/>
    <property type="match status" value="1"/>
</dbReference>
<organism evidence="6 7">
    <name type="scientific">Protea cynaroides</name>
    <dbReference type="NCBI Taxonomy" id="273540"/>
    <lineage>
        <taxon>Eukaryota</taxon>
        <taxon>Viridiplantae</taxon>
        <taxon>Streptophyta</taxon>
        <taxon>Embryophyta</taxon>
        <taxon>Tracheophyta</taxon>
        <taxon>Spermatophyta</taxon>
        <taxon>Magnoliopsida</taxon>
        <taxon>Proteales</taxon>
        <taxon>Proteaceae</taxon>
        <taxon>Protea</taxon>
    </lineage>
</organism>
<evidence type="ECO:0000256" key="4">
    <source>
        <dbReference type="RuleBase" id="RU362027"/>
    </source>
</evidence>
<dbReference type="GO" id="GO:0000139">
    <property type="term" value="C:Golgi membrane"/>
    <property type="evidence" value="ECO:0007669"/>
    <property type="project" value="UniProtKB-SubCell"/>
</dbReference>
<comment type="similarity">
    <text evidence="2 4">Belongs to the glycosyltransferase 8 family.</text>
</comment>
<dbReference type="OrthoDB" id="411524at2759"/>
<keyword evidence="3 4" id="KW-0808">Transferase</keyword>
<keyword evidence="3 4" id="KW-0328">Glycosyltransferase</keyword>
<dbReference type="PANTHER" id="PTHR32116:SF0">
    <property type="entry name" value="GALACTURONOSYLTRANSFERASE 6-RELATED"/>
    <property type="match status" value="1"/>
</dbReference>
<keyword evidence="4" id="KW-1133">Transmembrane helix</keyword>
<evidence type="ECO:0000256" key="5">
    <source>
        <dbReference type="SAM" id="MobiDB-lite"/>
    </source>
</evidence>
<dbReference type="PANTHER" id="PTHR32116">
    <property type="entry name" value="GALACTURONOSYLTRANSFERASE 4-RELATED"/>
    <property type="match status" value="1"/>
</dbReference>
<keyword evidence="7" id="KW-1185">Reference proteome</keyword>
<evidence type="ECO:0000313" key="7">
    <source>
        <dbReference type="Proteomes" id="UP001141806"/>
    </source>
</evidence>
<dbReference type="GO" id="GO:0047262">
    <property type="term" value="F:polygalacturonate 4-alpha-galacturonosyltransferase activity"/>
    <property type="evidence" value="ECO:0007669"/>
    <property type="project" value="InterPro"/>
</dbReference>
<keyword evidence="4" id="KW-0961">Cell wall biogenesis/degradation</keyword>
<keyword evidence="4" id="KW-0812">Transmembrane</keyword>
<feature type="region of interest" description="Disordered" evidence="5">
    <location>
        <begin position="86"/>
        <end position="158"/>
    </location>
</feature>
<dbReference type="GO" id="GO:0071555">
    <property type="term" value="P:cell wall organization"/>
    <property type="evidence" value="ECO:0007669"/>
    <property type="project" value="UniProtKB-KW"/>
</dbReference>
<dbReference type="Proteomes" id="UP001141806">
    <property type="component" value="Unassembled WGS sequence"/>
</dbReference>
<dbReference type="SUPFAM" id="SSF53448">
    <property type="entry name" value="Nucleotide-diphospho-sugar transferases"/>
    <property type="match status" value="1"/>
</dbReference>
<dbReference type="EC" id="2.4.1.-" evidence="4"/>
<dbReference type="AlphaFoldDB" id="A0A9Q0GQ45"/>
<comment type="caution">
    <text evidence="6">The sequence shown here is derived from an EMBL/GenBank/DDBJ whole genome shotgun (WGS) entry which is preliminary data.</text>
</comment>
<name>A0A9Q0GQ45_9MAGN</name>
<feature type="compositionally biased region" description="Basic and acidic residues" evidence="5">
    <location>
        <begin position="113"/>
        <end position="125"/>
    </location>
</feature>
<evidence type="ECO:0000256" key="1">
    <source>
        <dbReference type="ARBA" id="ARBA00004877"/>
    </source>
</evidence>
<evidence type="ECO:0000313" key="6">
    <source>
        <dbReference type="EMBL" id="KAJ4951733.1"/>
    </source>
</evidence>
<keyword evidence="4" id="KW-0472">Membrane</keyword>
<dbReference type="EMBL" id="JAMYWD010000012">
    <property type="protein sequence ID" value="KAJ4951733.1"/>
    <property type="molecule type" value="Genomic_DNA"/>
</dbReference>
<dbReference type="Gene3D" id="3.90.550.10">
    <property type="entry name" value="Spore Coat Polysaccharide Biosynthesis Protein SpsA, Chain A"/>
    <property type="match status" value="1"/>
</dbReference>
<protein>
    <recommendedName>
        <fullName evidence="4">Hexosyltransferase</fullName>
        <ecNumber evidence="4">2.4.1.-</ecNumber>
    </recommendedName>
</protein>
<keyword evidence="4" id="KW-0333">Golgi apparatus</keyword>
<evidence type="ECO:0000256" key="2">
    <source>
        <dbReference type="ARBA" id="ARBA00006351"/>
    </source>
</evidence>
<proteinExistence type="inferred from homology"/>
<comment type="subcellular location">
    <subcellularLocation>
        <location evidence="4">Golgi apparatus membrane</location>
        <topology evidence="4">Single-pass type II membrane protein</topology>
    </subcellularLocation>
</comment>
<sequence length="600" mass="68149">MKQALRCQRILILSLLSVCVVAPIVLVSIRLKKLNPSAAHKEFFEDLSSIKYRADVLKLNSINQETDQGLKEPTLVVYKDGEHDSVISEKSSDENPSSEESPKLGNSGSASLLERHGTDDHDQENQRSQQKNVSAPHRGLGKSARTTVRREMPPQTWRATDEKIREMNDQVIRAKAYLNFAPPTSNSHFVKEMKLRIKEVERAVGEATKDSDLSRSDLQKMKSMETSLSKAGRIYTDCSAMATKLRAMTYNTEEQVRAHKHQATYLVELASRTTPKGLHCLSMQLTADYFALQPKERELPNRQKLHDPDLYHFSIFSDNVLACAVVVNSTISSSVVPTKIVFHVVTDALSLPAITMWFLLNPPGEATIEIQNMDDFEWLSAKYNLTLRNQYSPDPRYSSALNHLRFYLPEVFPELNKVVHLDHDVVVQKDLSGLWGVKMKGKVNAAVTTCHEGEPSFLPMDLLINFSDPTISNKFNATACTWAFGMNVFDLQEWRRQDLTALYHDYLLLGNSRQLWKDGSLPLGLVTFYNRTVALDRRWHTLGLGSDSGVERSEVGRAAVIHYDGNMKPWLDIAIARFKGYWTKYLNYDDPYLQRCNIHK</sequence>